<dbReference type="SUPFAM" id="SSF53474">
    <property type="entry name" value="alpha/beta-Hydrolases"/>
    <property type="match status" value="1"/>
</dbReference>
<evidence type="ECO:0000313" key="4">
    <source>
        <dbReference type="Proteomes" id="UP001501588"/>
    </source>
</evidence>
<dbReference type="Proteomes" id="UP001501588">
    <property type="component" value="Unassembled WGS sequence"/>
</dbReference>
<comment type="caution">
    <text evidence="3">The sequence shown here is derived from an EMBL/GenBank/DDBJ whole genome shotgun (WGS) entry which is preliminary data.</text>
</comment>
<proteinExistence type="predicted"/>
<dbReference type="Gene3D" id="3.40.50.1820">
    <property type="entry name" value="alpha/beta hydrolase"/>
    <property type="match status" value="1"/>
</dbReference>
<name>A0ABN1F1Z7_9PROT</name>
<evidence type="ECO:0000256" key="1">
    <source>
        <dbReference type="ARBA" id="ARBA00022801"/>
    </source>
</evidence>
<sequence length="302" mass="32707">MIDGMTAAIRTARTPVLDIAYEEAGPPDGPPVVLLHGFPYAPRAYDAVVPILATAGRRCVVPYLRGYGPTRFLSAGTPRSGEQAALGQDLLHLLDALSIGRAVLAGYDWGGRAACVVAALWPERCAGLVTCTGYNIQDIAAAARPLDPEQEHRLWYQYYFNTERGRAGLEADRRGIARLLWRLWSPNWGFGEATFEESARAFDNPDFVDVVIHSYRHRFGYAPGDPALAQVEARLAAQPRVGVPTIAPHGAGDGVGPLAASERHARHFSGPYERRVIPLAGHNLPQEAPEAFARAVLDLSPA</sequence>
<dbReference type="GO" id="GO:0016787">
    <property type="term" value="F:hydrolase activity"/>
    <property type="evidence" value="ECO:0007669"/>
    <property type="project" value="UniProtKB-KW"/>
</dbReference>
<dbReference type="InterPro" id="IPR000073">
    <property type="entry name" value="AB_hydrolase_1"/>
</dbReference>
<dbReference type="EMBL" id="BAAAFZ010000019">
    <property type="protein sequence ID" value="GAA0579692.1"/>
    <property type="molecule type" value="Genomic_DNA"/>
</dbReference>
<gene>
    <name evidence="3" type="ORF">GCM10009416_17630</name>
</gene>
<keyword evidence="1 3" id="KW-0378">Hydrolase</keyword>
<dbReference type="InterPro" id="IPR000639">
    <property type="entry name" value="Epox_hydrolase-like"/>
</dbReference>
<dbReference type="PRINTS" id="PR00412">
    <property type="entry name" value="EPOXHYDRLASE"/>
</dbReference>
<protein>
    <submittedName>
        <fullName evidence="3">Alpha/beta hydrolase</fullName>
    </submittedName>
</protein>
<dbReference type="RefSeq" id="WP_343894866.1">
    <property type="nucleotide sequence ID" value="NZ_BAAAFZ010000019.1"/>
</dbReference>
<dbReference type="InterPro" id="IPR029058">
    <property type="entry name" value="AB_hydrolase_fold"/>
</dbReference>
<dbReference type="Pfam" id="PF00561">
    <property type="entry name" value="Abhydrolase_1"/>
    <property type="match status" value="1"/>
</dbReference>
<reference evidence="3 4" key="1">
    <citation type="journal article" date="2019" name="Int. J. Syst. Evol. Microbiol.">
        <title>The Global Catalogue of Microorganisms (GCM) 10K type strain sequencing project: providing services to taxonomists for standard genome sequencing and annotation.</title>
        <authorList>
            <consortium name="The Broad Institute Genomics Platform"/>
            <consortium name="The Broad Institute Genome Sequencing Center for Infectious Disease"/>
            <person name="Wu L."/>
            <person name="Ma J."/>
        </authorList>
    </citation>
    <scope>NUCLEOTIDE SEQUENCE [LARGE SCALE GENOMIC DNA]</scope>
    <source>
        <strain evidence="3 4">JCM 9933</strain>
    </source>
</reference>
<feature type="domain" description="AB hydrolase-1" evidence="2">
    <location>
        <begin position="30"/>
        <end position="284"/>
    </location>
</feature>
<accession>A0ABN1F1Z7</accession>
<evidence type="ECO:0000313" key="3">
    <source>
        <dbReference type="EMBL" id="GAA0579692.1"/>
    </source>
</evidence>
<evidence type="ECO:0000259" key="2">
    <source>
        <dbReference type="Pfam" id="PF00561"/>
    </source>
</evidence>
<organism evidence="3 4">
    <name type="scientific">Craurococcus roseus</name>
    <dbReference type="NCBI Taxonomy" id="77585"/>
    <lineage>
        <taxon>Bacteria</taxon>
        <taxon>Pseudomonadati</taxon>
        <taxon>Pseudomonadota</taxon>
        <taxon>Alphaproteobacteria</taxon>
        <taxon>Acetobacterales</taxon>
        <taxon>Acetobacteraceae</taxon>
        <taxon>Craurococcus</taxon>
    </lineage>
</organism>
<dbReference type="PANTHER" id="PTHR43329">
    <property type="entry name" value="EPOXIDE HYDROLASE"/>
    <property type="match status" value="1"/>
</dbReference>
<keyword evidence="4" id="KW-1185">Reference proteome</keyword>